<evidence type="ECO:0000259" key="9">
    <source>
        <dbReference type="PROSITE" id="PS50109"/>
    </source>
</evidence>
<dbReference type="PANTHER" id="PTHR43065:SF10">
    <property type="entry name" value="PEROXIDE STRESS-ACTIVATED HISTIDINE KINASE MAK3"/>
    <property type="match status" value="1"/>
</dbReference>
<protein>
    <recommendedName>
        <fullName evidence="2">histidine kinase</fullName>
        <ecNumber evidence="2">2.7.13.3</ecNumber>
    </recommendedName>
</protein>
<keyword evidence="3" id="KW-0597">Phosphoprotein</keyword>
<dbReference type="SUPFAM" id="SSF47384">
    <property type="entry name" value="Homodimeric domain of signal transducing histidine kinase"/>
    <property type="match status" value="1"/>
</dbReference>
<dbReference type="InterPro" id="IPR004358">
    <property type="entry name" value="Sig_transdc_His_kin-like_C"/>
</dbReference>
<dbReference type="SMART" id="SM00387">
    <property type="entry name" value="HATPase_c"/>
    <property type="match status" value="1"/>
</dbReference>
<keyword evidence="6" id="KW-0418">Kinase</keyword>
<evidence type="ECO:0000256" key="3">
    <source>
        <dbReference type="ARBA" id="ARBA00022553"/>
    </source>
</evidence>
<keyword evidence="8" id="KW-0902">Two-component regulatory system</keyword>
<proteinExistence type="predicted"/>
<dbReference type="InterPro" id="IPR003594">
    <property type="entry name" value="HATPase_dom"/>
</dbReference>
<dbReference type="SMART" id="SM00388">
    <property type="entry name" value="HisKA"/>
    <property type="match status" value="1"/>
</dbReference>
<dbReference type="Pfam" id="PF02518">
    <property type="entry name" value="HATPase_c"/>
    <property type="match status" value="1"/>
</dbReference>
<dbReference type="EC" id="2.7.13.3" evidence="2"/>
<dbReference type="Gene3D" id="1.10.287.130">
    <property type="match status" value="1"/>
</dbReference>
<evidence type="ECO:0000256" key="5">
    <source>
        <dbReference type="ARBA" id="ARBA00022741"/>
    </source>
</evidence>
<comment type="caution">
    <text evidence="10">The sequence shown here is derived from an EMBL/GenBank/DDBJ whole genome shotgun (WGS) entry which is preliminary data.</text>
</comment>
<evidence type="ECO:0000313" key="10">
    <source>
        <dbReference type="EMBL" id="TMQ51252.1"/>
    </source>
</evidence>
<dbReference type="Proteomes" id="UP000320184">
    <property type="component" value="Unassembled WGS sequence"/>
</dbReference>
<dbReference type="CDD" id="cd00082">
    <property type="entry name" value="HisKA"/>
    <property type="match status" value="1"/>
</dbReference>
<dbReference type="PRINTS" id="PR00344">
    <property type="entry name" value="BCTRLSENSOR"/>
</dbReference>
<evidence type="ECO:0000313" key="11">
    <source>
        <dbReference type="Proteomes" id="UP000320184"/>
    </source>
</evidence>
<dbReference type="PANTHER" id="PTHR43065">
    <property type="entry name" value="SENSOR HISTIDINE KINASE"/>
    <property type="match status" value="1"/>
</dbReference>
<dbReference type="InterPro" id="IPR003661">
    <property type="entry name" value="HisK_dim/P_dom"/>
</dbReference>
<evidence type="ECO:0000256" key="8">
    <source>
        <dbReference type="ARBA" id="ARBA00023012"/>
    </source>
</evidence>
<comment type="catalytic activity">
    <reaction evidence="1">
        <text>ATP + protein L-histidine = ADP + protein N-phospho-L-histidine.</text>
        <dbReference type="EC" id="2.7.13.3"/>
    </reaction>
</comment>
<evidence type="ECO:0000256" key="7">
    <source>
        <dbReference type="ARBA" id="ARBA00022840"/>
    </source>
</evidence>
<dbReference type="AlphaFoldDB" id="A0A538SIQ0"/>
<feature type="domain" description="Histidine kinase" evidence="9">
    <location>
        <begin position="343"/>
        <end position="554"/>
    </location>
</feature>
<dbReference type="InterPro" id="IPR005467">
    <property type="entry name" value="His_kinase_dom"/>
</dbReference>
<organism evidence="10 11">
    <name type="scientific">Eiseniibacteriota bacterium</name>
    <dbReference type="NCBI Taxonomy" id="2212470"/>
    <lineage>
        <taxon>Bacteria</taxon>
        <taxon>Candidatus Eiseniibacteriota</taxon>
    </lineage>
</organism>
<dbReference type="SUPFAM" id="SSF55874">
    <property type="entry name" value="ATPase domain of HSP90 chaperone/DNA topoisomerase II/histidine kinase"/>
    <property type="match status" value="1"/>
</dbReference>
<keyword evidence="5" id="KW-0547">Nucleotide-binding</keyword>
<reference evidence="10 11" key="1">
    <citation type="journal article" date="2019" name="Nat. Microbiol.">
        <title>Mediterranean grassland soil C-N compound turnover is dependent on rainfall and depth, and is mediated by genomically divergent microorganisms.</title>
        <authorList>
            <person name="Diamond S."/>
            <person name="Andeer P.F."/>
            <person name="Li Z."/>
            <person name="Crits-Christoph A."/>
            <person name="Burstein D."/>
            <person name="Anantharaman K."/>
            <person name="Lane K.R."/>
            <person name="Thomas B.C."/>
            <person name="Pan C."/>
            <person name="Northen T.R."/>
            <person name="Banfield J.F."/>
        </authorList>
    </citation>
    <scope>NUCLEOTIDE SEQUENCE [LARGE SCALE GENOMIC DNA]</scope>
    <source>
        <strain evidence="10">WS_3</strain>
    </source>
</reference>
<evidence type="ECO:0000256" key="1">
    <source>
        <dbReference type="ARBA" id="ARBA00000085"/>
    </source>
</evidence>
<dbReference type="EMBL" id="VBOT01000076">
    <property type="protein sequence ID" value="TMQ51252.1"/>
    <property type="molecule type" value="Genomic_DNA"/>
</dbReference>
<name>A0A538SIQ0_UNCEI</name>
<dbReference type="SMART" id="SM00065">
    <property type="entry name" value="GAF"/>
    <property type="match status" value="1"/>
</dbReference>
<sequence>MRSTPPASGAFHEFLWQLFAELRESRDPDKLLRHSLRRARDFFAADRGCIAIREPGNDHARVLLAYPAESDWDLELLAELIQGRVPRVPRGTIFSPIARHRRPWGVMVLRRDREPFEKGSGRKLTMIATEVAELIHRADRERLLEVRGRIDGKLMRPLSATDLYYQILDGLHLLTRYDHSSALLIFEPASASLDLVAEQIAWRKAKSGRIGLRFAWPRKLAGLMSEGTVYGFDREGARWREWTAHGAEPLAAWLDEALGQQGAGAPREGAMLCAPLGTRDGPLGLLELTDLHPGKFGVHEVEILERFTPLASIVIQRSQATESLQEKMLSAERKHAIADLARGVAHDINNALGAVLPLVQQMRDDLVSDAVSREAFAEDLEEVEQSLQVCRRIFGNMLSFARGSARHLGEGKVQRAVQSTCGVLADSMERQGIRLDLAVPDDLPAVAAGQGDLEQLFLNLATNARDAMPGGGTLRIAASHADGQIEVSITDTGNGIPVELLSRVEEPFFTTKPQGTGLGLSVCRSIVSEMRGELELESRPGEGTHVKLQIPVKQPR</sequence>
<evidence type="ECO:0000256" key="6">
    <source>
        <dbReference type="ARBA" id="ARBA00022777"/>
    </source>
</evidence>
<dbReference type="Gene3D" id="3.30.565.10">
    <property type="entry name" value="Histidine kinase-like ATPase, C-terminal domain"/>
    <property type="match status" value="1"/>
</dbReference>
<evidence type="ECO:0000256" key="2">
    <source>
        <dbReference type="ARBA" id="ARBA00012438"/>
    </source>
</evidence>
<accession>A0A538SIQ0</accession>
<dbReference type="InterPro" id="IPR029016">
    <property type="entry name" value="GAF-like_dom_sf"/>
</dbReference>
<dbReference type="InterPro" id="IPR003018">
    <property type="entry name" value="GAF"/>
</dbReference>
<dbReference type="PROSITE" id="PS50109">
    <property type="entry name" value="HIS_KIN"/>
    <property type="match status" value="1"/>
</dbReference>
<evidence type="ECO:0000256" key="4">
    <source>
        <dbReference type="ARBA" id="ARBA00022679"/>
    </source>
</evidence>
<keyword evidence="7" id="KW-0067">ATP-binding</keyword>
<dbReference type="SUPFAM" id="SSF55781">
    <property type="entry name" value="GAF domain-like"/>
    <property type="match status" value="2"/>
</dbReference>
<gene>
    <name evidence="10" type="ORF">E6K73_06265</name>
</gene>
<dbReference type="Gene3D" id="3.30.450.40">
    <property type="match status" value="1"/>
</dbReference>
<dbReference type="InterPro" id="IPR036097">
    <property type="entry name" value="HisK_dim/P_sf"/>
</dbReference>
<keyword evidence="4" id="KW-0808">Transferase</keyword>
<dbReference type="GO" id="GO:0005524">
    <property type="term" value="F:ATP binding"/>
    <property type="evidence" value="ECO:0007669"/>
    <property type="project" value="UniProtKB-KW"/>
</dbReference>
<dbReference type="InterPro" id="IPR036890">
    <property type="entry name" value="HATPase_C_sf"/>
</dbReference>
<dbReference type="GO" id="GO:0000155">
    <property type="term" value="F:phosphorelay sensor kinase activity"/>
    <property type="evidence" value="ECO:0007669"/>
    <property type="project" value="InterPro"/>
</dbReference>